<gene>
    <name evidence="1" type="primary">iglH</name>
    <name evidence="1" type="ORF">ACFPDQ_03735</name>
</gene>
<evidence type="ECO:0000313" key="1">
    <source>
        <dbReference type="EMBL" id="MFC4892156.1"/>
    </source>
</evidence>
<dbReference type="NCBIfam" id="NF041246">
    <property type="entry name" value="T6SS_IglH_TssF"/>
    <property type="match status" value="1"/>
</dbReference>
<dbReference type="EMBL" id="JBHSJH010000001">
    <property type="protein sequence ID" value="MFC4892156.1"/>
    <property type="molecule type" value="Genomic_DNA"/>
</dbReference>
<accession>A0ABV9TBJ3</accession>
<comment type="caution">
    <text evidence="1">The sequence shown here is derived from an EMBL/GenBank/DDBJ whole genome shotgun (WGS) entry which is preliminary data.</text>
</comment>
<reference evidence="2" key="1">
    <citation type="journal article" date="2019" name="Int. J. Syst. Evol. Microbiol.">
        <title>The Global Catalogue of Microorganisms (GCM) 10K type strain sequencing project: providing services to taxonomists for standard genome sequencing and annotation.</title>
        <authorList>
            <consortium name="The Broad Institute Genomics Platform"/>
            <consortium name="The Broad Institute Genome Sequencing Center for Infectious Disease"/>
            <person name="Wu L."/>
            <person name="Ma J."/>
        </authorList>
    </citation>
    <scope>NUCLEOTIDE SEQUENCE [LARGE SCALE GENOMIC DNA]</scope>
    <source>
        <strain evidence="2">CGMCC 1.13718</strain>
    </source>
</reference>
<proteinExistence type="predicted"/>
<sequence length="489" mass="57373">MLKHHERNIMDKSAEKDLTTTEAIILKKAFDRIGEEIKEDFDNRISDYSNSLLFKYYSSFYYFLPKLYLLEIKDKGHNGYYIPPQEYFFIEDKRNAKTLTYTTKSETVIAPISKIKTIKNNDIINVSLTFENHFEYDYLTLWLDPNLCDENPFFAAYLFNQILQSNKNDAFARIQFTNDTYATKDITIEAVNLELKPTENIILNLYAPSCIYGFNVKIKDLFKYKSNTVEKIDLSFKILTDNYNQEKISSLFKVNLIPIFNSFYDYSHATFAAMNLSESKLRHPEIEDAYATDVISIYENNKLCDFNGYYFSGQNEYYFNSNKQALNYNIVFPQLDRNLYETKIHTYSAWSQLTKVSDLIEINSNAITSINCKISPLIIRNEIQNYNQNADSIYNMIDMLVSGNIYTKTTFVAIARLLKAHDHYISLLVDLLQDLHLDTLTNELILTPSKRYNDEHKYFLQYFTEIICKFINQNTFSFVRKVILNTAGR</sequence>
<name>A0ABV9TBJ3_9GAMM</name>
<evidence type="ECO:0000313" key="2">
    <source>
        <dbReference type="Proteomes" id="UP001595926"/>
    </source>
</evidence>
<organism evidence="1 2">
    <name type="scientific">Pseudofrancisella aestuarii</name>
    <dbReference type="NCBI Taxonomy" id="2670347"/>
    <lineage>
        <taxon>Bacteria</taxon>
        <taxon>Pseudomonadati</taxon>
        <taxon>Pseudomonadota</taxon>
        <taxon>Gammaproteobacteria</taxon>
        <taxon>Thiotrichales</taxon>
        <taxon>Francisellaceae</taxon>
        <taxon>Pseudofrancisella</taxon>
    </lineage>
</organism>
<keyword evidence="2" id="KW-1185">Reference proteome</keyword>
<dbReference type="Proteomes" id="UP001595926">
    <property type="component" value="Unassembled WGS sequence"/>
</dbReference>
<protein>
    <submittedName>
        <fullName evidence="1">Type VI secretion system baseplate subunit TssF/IglH</fullName>
    </submittedName>
</protein>
<dbReference type="RefSeq" id="WP_244614599.1">
    <property type="nucleotide sequence ID" value="NZ_JBHSJH010000001.1"/>
</dbReference>